<gene>
    <name evidence="1" type="ORF">LF923_0007645</name>
    <name evidence="2" type="ORF">LF929_007820</name>
</gene>
<dbReference type="NCBIfam" id="NF038384">
    <property type="entry name" value="zinc_YnfU_fam"/>
    <property type="match status" value="1"/>
</dbReference>
<evidence type="ECO:0000313" key="1">
    <source>
        <dbReference type="EMBL" id="XDL16102.1"/>
    </source>
</evidence>
<dbReference type="EMBL" id="CP162411">
    <property type="protein sequence ID" value="XDL16102.1"/>
    <property type="molecule type" value="Genomic_DNA"/>
</dbReference>
<organism evidence="1">
    <name type="scientific">Dickeya oryzae</name>
    <dbReference type="NCBI Taxonomy" id="1240404"/>
    <lineage>
        <taxon>Bacteria</taxon>
        <taxon>Pseudomonadati</taxon>
        <taxon>Pseudomonadota</taxon>
        <taxon>Gammaproteobacteria</taxon>
        <taxon>Enterobacterales</taxon>
        <taxon>Pectobacteriaceae</taxon>
        <taxon>Dickeya</taxon>
    </lineage>
</organism>
<dbReference type="AlphaFoldDB" id="A0AB39IHY3"/>
<dbReference type="InterPro" id="IPR057793">
    <property type="entry name" value="YnfU-like"/>
</dbReference>
<dbReference type="EMBL" id="CP162670">
    <property type="protein sequence ID" value="XDL26087.1"/>
    <property type="molecule type" value="Genomic_DNA"/>
</dbReference>
<name>A0AB39IHY3_9GAMM</name>
<sequence length="55" mass="6179">MPSPLEHAIRRISNANCVTVSCPICGHESRQVKTKVTREMTLICPCCKALFVIHR</sequence>
<reference evidence="1" key="1">
    <citation type="submission" date="2024-07" db="EMBL/GenBank/DDBJ databases">
        <authorList>
            <person name="Pedron J."/>
        </authorList>
    </citation>
    <scope>NUCLEOTIDE SEQUENCE</scope>
    <source>
        <strain evidence="2">A003-S1-M15</strain>
        <strain evidence="1">A642-S2-A17</strain>
    </source>
</reference>
<proteinExistence type="predicted"/>
<protein>
    <submittedName>
        <fullName evidence="1">YnfU family zinc-binding protein</fullName>
    </submittedName>
</protein>
<evidence type="ECO:0000313" key="2">
    <source>
        <dbReference type="EMBL" id="XDL26087.1"/>
    </source>
</evidence>
<dbReference type="RefSeq" id="WP_226092909.1">
    <property type="nucleotide sequence ID" value="NZ_CM001972.1"/>
</dbReference>
<accession>A0AB39IHY3</accession>
<dbReference type="GeneID" id="302581571"/>